<name>A0A840DXY6_9BACT</name>
<gene>
    <name evidence="2" type="ORF">GGR28_000685</name>
</gene>
<proteinExistence type="predicted"/>
<dbReference type="NCBIfam" id="TIGR03519">
    <property type="entry name" value="T9SS_PorP_fam"/>
    <property type="match status" value="1"/>
</dbReference>
<dbReference type="Pfam" id="PF11751">
    <property type="entry name" value="PorP_SprF"/>
    <property type="match status" value="1"/>
</dbReference>
<feature type="signal peptide" evidence="1">
    <location>
        <begin position="1"/>
        <end position="26"/>
    </location>
</feature>
<evidence type="ECO:0000313" key="2">
    <source>
        <dbReference type="EMBL" id="MBB4078084.1"/>
    </source>
</evidence>
<protein>
    <submittedName>
        <fullName evidence="2">Type IX secretion system PorP/SprF family membrane protein</fullName>
    </submittedName>
</protein>
<dbReference type="RefSeq" id="WP_183494315.1">
    <property type="nucleotide sequence ID" value="NZ_JACIFF010000001.1"/>
</dbReference>
<evidence type="ECO:0000256" key="1">
    <source>
        <dbReference type="SAM" id="SignalP"/>
    </source>
</evidence>
<dbReference type="InterPro" id="IPR019861">
    <property type="entry name" value="PorP/SprF_Bacteroidetes"/>
</dbReference>
<accession>A0A840DXY6</accession>
<dbReference type="Proteomes" id="UP000576209">
    <property type="component" value="Unassembled WGS sequence"/>
</dbReference>
<sequence>MKLRTPQHSGLWILLLAVLACSCVRAQDARFSQLWTTPMLNNPALTGVMNGRLRVTANYQALYTTLQHTEGYRSMAASAEFRERLRSGNYAGFGVQLQHDRAGESNFVRSSGVLSGSYQQQLYGGGSRGNIHHYLAGGVQLGVGQRGFDMNKLWFSEQYFVDPASRQSYLDRSAPSGELYSGLGGRLYPDINIGVAWFATFGDRSGAYLGGAAYHLTRPNVSPLPDYTDLLSRRYVIHGGGELPLGQGYLSFLPVVRAMVQGPSFSSTIGGSFRYTQRGWREVALRAGVWGQLTNAHNERTGLGAVIVAVSLEADNVQLGLSYDLAVGGLSRATSNRGGFELSITYTQLEAQGNRVRCPKF</sequence>
<reference evidence="2 3" key="1">
    <citation type="submission" date="2020-08" db="EMBL/GenBank/DDBJ databases">
        <title>Genomic Encyclopedia of Type Strains, Phase IV (KMG-IV): sequencing the most valuable type-strain genomes for metagenomic binning, comparative biology and taxonomic classification.</title>
        <authorList>
            <person name="Goeker M."/>
        </authorList>
    </citation>
    <scope>NUCLEOTIDE SEQUENCE [LARGE SCALE GENOMIC DNA]</scope>
    <source>
        <strain evidence="2 3">DSM 105137</strain>
    </source>
</reference>
<comment type="caution">
    <text evidence="2">The sequence shown here is derived from an EMBL/GenBank/DDBJ whole genome shotgun (WGS) entry which is preliminary data.</text>
</comment>
<organism evidence="2 3">
    <name type="scientific">Neolewinella aquimaris</name>
    <dbReference type="NCBI Taxonomy" id="1835722"/>
    <lineage>
        <taxon>Bacteria</taxon>
        <taxon>Pseudomonadati</taxon>
        <taxon>Bacteroidota</taxon>
        <taxon>Saprospiria</taxon>
        <taxon>Saprospirales</taxon>
        <taxon>Lewinellaceae</taxon>
        <taxon>Neolewinella</taxon>
    </lineage>
</organism>
<dbReference type="PROSITE" id="PS51257">
    <property type="entry name" value="PROKAR_LIPOPROTEIN"/>
    <property type="match status" value="1"/>
</dbReference>
<keyword evidence="3" id="KW-1185">Reference proteome</keyword>
<feature type="chain" id="PRO_5033034742" evidence="1">
    <location>
        <begin position="27"/>
        <end position="361"/>
    </location>
</feature>
<evidence type="ECO:0000313" key="3">
    <source>
        <dbReference type="Proteomes" id="UP000576209"/>
    </source>
</evidence>
<dbReference type="EMBL" id="JACIFF010000001">
    <property type="protein sequence ID" value="MBB4078084.1"/>
    <property type="molecule type" value="Genomic_DNA"/>
</dbReference>
<dbReference type="AlphaFoldDB" id="A0A840DXY6"/>
<keyword evidence="1" id="KW-0732">Signal</keyword>